<protein>
    <submittedName>
        <fullName evidence="1">Uncharacterized protein</fullName>
    </submittedName>
</protein>
<dbReference type="EMBL" id="CAKJVE010000001">
    <property type="protein sequence ID" value="CAG9701869.1"/>
    <property type="molecule type" value="Genomic_DNA"/>
</dbReference>
<evidence type="ECO:0000313" key="2">
    <source>
        <dbReference type="Proteomes" id="UP000789738"/>
    </source>
</evidence>
<dbReference type="RefSeq" id="WP_342350155.1">
    <property type="nucleotide sequence ID" value="NZ_CAKJVE010000001.1"/>
</dbReference>
<name>A0AA86JSU9_9CLOT</name>
<dbReference type="Proteomes" id="UP000789738">
    <property type="component" value="Unassembled WGS sequence"/>
</dbReference>
<reference evidence="1" key="1">
    <citation type="submission" date="2021-10" db="EMBL/GenBank/DDBJ databases">
        <authorList>
            <person name="Mesa V."/>
        </authorList>
    </citation>
    <scope>NUCLEOTIDE SEQUENCE</scope>
    <source>
        <strain evidence="1">CC3_PB</strain>
    </source>
</reference>
<evidence type="ECO:0000313" key="1">
    <source>
        <dbReference type="EMBL" id="CAG9701869.1"/>
    </source>
</evidence>
<organism evidence="1 2">
    <name type="scientific">Clostridium neonatale</name>
    <dbReference type="NCBI Taxonomy" id="137838"/>
    <lineage>
        <taxon>Bacteria</taxon>
        <taxon>Bacillati</taxon>
        <taxon>Bacillota</taxon>
        <taxon>Clostridia</taxon>
        <taxon>Eubacteriales</taxon>
        <taxon>Clostridiaceae</taxon>
        <taxon>Clostridium</taxon>
    </lineage>
</organism>
<comment type="caution">
    <text evidence="1">The sequence shown here is derived from an EMBL/GenBank/DDBJ whole genome shotgun (WGS) entry which is preliminary data.</text>
</comment>
<sequence length="106" mass="12751">MKFKDKNLKSMYQTNRNFILGQVFNRIINLLVNAKLTRKILKIILEKSKKFTHKYVPIVLVSEKPNIQGKSIITIKNHAFKLQIIAYFKIHFNQWIYLVYHFLEEI</sequence>
<proteinExistence type="predicted"/>
<accession>A0AA86JSU9</accession>
<gene>
    <name evidence="1" type="ORF">CNEO_10340</name>
</gene>
<dbReference type="AlphaFoldDB" id="A0AA86JSU9"/>